<dbReference type="EMBL" id="UOEW01000106">
    <property type="protein sequence ID" value="VAW35555.1"/>
    <property type="molecule type" value="Genomic_DNA"/>
</dbReference>
<keyword evidence="2" id="KW-0326">Glycosidase</keyword>
<gene>
    <name evidence="2" type="ORF">MNBD_GAMMA01-1264</name>
</gene>
<evidence type="ECO:0000259" key="1">
    <source>
        <dbReference type="Pfam" id="PF02350"/>
    </source>
</evidence>
<dbReference type="AlphaFoldDB" id="A0A3B0UWL9"/>
<dbReference type="InterPro" id="IPR029767">
    <property type="entry name" value="WecB-like"/>
</dbReference>
<keyword evidence="2" id="KW-0378">Hydrolase</keyword>
<dbReference type="PANTHER" id="PTHR43174">
    <property type="entry name" value="UDP-N-ACETYLGLUCOSAMINE 2-EPIMERASE"/>
    <property type="match status" value="1"/>
</dbReference>
<organism evidence="2">
    <name type="scientific">hydrothermal vent metagenome</name>
    <dbReference type="NCBI Taxonomy" id="652676"/>
    <lineage>
        <taxon>unclassified sequences</taxon>
        <taxon>metagenomes</taxon>
        <taxon>ecological metagenomes</taxon>
    </lineage>
</organism>
<dbReference type="SUPFAM" id="SSF53756">
    <property type="entry name" value="UDP-Glycosyltransferase/glycogen phosphorylase"/>
    <property type="match status" value="1"/>
</dbReference>
<dbReference type="NCBIfam" id="TIGR03568">
    <property type="entry name" value="NeuC_NnaA"/>
    <property type="match status" value="1"/>
</dbReference>
<dbReference type="InterPro" id="IPR003331">
    <property type="entry name" value="UDP_GlcNAc_Epimerase_2_dom"/>
</dbReference>
<protein>
    <submittedName>
        <fullName evidence="2">UDP-N,N'-diacetylbacillosamine 2-epimerase (Hydrolyzing)</fullName>
        <ecNumber evidence="2">3.2.1.184</ecNumber>
    </submittedName>
</protein>
<dbReference type="EC" id="3.2.1.184" evidence="2"/>
<accession>A0A3B0UWL9</accession>
<evidence type="ECO:0000313" key="2">
    <source>
        <dbReference type="EMBL" id="VAW35555.1"/>
    </source>
</evidence>
<dbReference type="InterPro" id="IPR020004">
    <property type="entry name" value="UDP-GlcNAc_Epase"/>
</dbReference>
<proteinExistence type="predicted"/>
<dbReference type="PANTHER" id="PTHR43174:SF3">
    <property type="entry name" value="UDP-N-ACETYLGLUCOSAMINE 2-EPIMERASE"/>
    <property type="match status" value="1"/>
</dbReference>
<dbReference type="Gene3D" id="3.40.50.2000">
    <property type="entry name" value="Glycogen Phosphorylase B"/>
    <property type="match status" value="2"/>
</dbReference>
<sequence length="382" mass="42132">MKKKIVAITSSRADYSHLYWPLKLLEQDETIDLTILCFGPHLSPEYGHTWEQIQADGFNNIIKLECLLSSDTDVGMAKSLGLAILGIADILAELRPDLMLIIADRYEMLAPANVALTLRIPIAHIEGGDVSEGAIDDAVRNALTKMSHIHFTPTQTARQRVLAMGEEAWRVHLSGAPSLDHLSRSEIPNEDKINQQFNLSPTKKLIVVAYHPVTMYADSVQEQKHLLSAVSKRQEQIVFCFPNADAGSHQIMAKFTSFCSQRANAQIHTNLPAHVYWGLLQRADLMLGNSSSGIMETPSLKLATINIGIRQQGREQAANIIDVKADSVLISAAIEQALSNNFQRSLIQVVNPYGDGSAAKKIANVLSKLKINAKLLFKQNIL</sequence>
<dbReference type="GO" id="GO:0102388">
    <property type="term" value="F:UDP-N,N'-diacetylbacillosamine 2-epimerase activity"/>
    <property type="evidence" value="ECO:0007669"/>
    <property type="project" value="UniProtKB-EC"/>
</dbReference>
<feature type="domain" description="UDP-N-acetylglucosamine 2-epimerase" evidence="1">
    <location>
        <begin position="25"/>
        <end position="366"/>
    </location>
</feature>
<dbReference type="Pfam" id="PF02350">
    <property type="entry name" value="Epimerase_2"/>
    <property type="match status" value="1"/>
</dbReference>
<dbReference type="GO" id="GO:0006047">
    <property type="term" value="P:UDP-N-acetylglucosamine metabolic process"/>
    <property type="evidence" value="ECO:0007669"/>
    <property type="project" value="InterPro"/>
</dbReference>
<reference evidence="2" key="1">
    <citation type="submission" date="2018-06" db="EMBL/GenBank/DDBJ databases">
        <authorList>
            <person name="Zhirakovskaya E."/>
        </authorList>
    </citation>
    <scope>NUCLEOTIDE SEQUENCE</scope>
</reference>
<name>A0A3B0UWL9_9ZZZZ</name>